<reference evidence="6 7" key="1">
    <citation type="journal article" date="2019" name="J Genomics">
        <title>The Draft Genome of a Hydrogen-producing Cyanobacterium, Arthrospira platensis NIES-46.</title>
        <authorList>
            <person name="Suzuki S."/>
            <person name="Yamaguchi H."/>
            <person name="Kawachi M."/>
        </authorList>
    </citation>
    <scope>NUCLEOTIDE SEQUENCE [LARGE SCALE GENOMIC DNA]</scope>
    <source>
        <strain evidence="6 7">NIES-46</strain>
    </source>
</reference>
<keyword evidence="2" id="KW-0408">Iron</keyword>
<sequence length="420" mass="49025">MISISTPSLKQTIYHALHECRLGTLKLIEGINRETLCAQPHPDFSPVGWHLGHIAFTEAYWLLEECAGYQPLYPEYRQLFTADGLPKNRRVQLPSLEFILEYLSLVRIQVIKYLETAPIETQERLWRFIIQHESQHGETIAIVLQLYRFEVQNSDFSLFYDVPMLSVSEVEIPAGELTMGNKAIDAMDNERRLHSCYLDQYWIDTYPVTCGQYRQFIEAGGYHKAKWWSNDGWEWLKHNHNQQPLYWTDNPSLDNHPVCGVSWYEAEAYCNFVGKRLPTEAEWEKAASWDSKAGKKRTYPWGEEPPTPENCNCNSLGKNITNQPLTTPVDRYSSGVSAAGVYDLLGNVWEWTSSNFMGYEGFEFYPYRGYSETYFDNQHKVLRGGSWTTRPWAMRCSFRNWYYPHVREIFAGFRCARSNN</sequence>
<organism evidence="6 7">
    <name type="scientific">Limnospira platensis NIES-46</name>
    <dbReference type="NCBI Taxonomy" id="1236695"/>
    <lineage>
        <taxon>Bacteria</taxon>
        <taxon>Bacillati</taxon>
        <taxon>Cyanobacteriota</taxon>
        <taxon>Cyanophyceae</taxon>
        <taxon>Oscillatoriophycideae</taxon>
        <taxon>Oscillatoriales</taxon>
        <taxon>Sirenicapillariaceae</taxon>
        <taxon>Limnospira</taxon>
    </lineage>
</organism>
<evidence type="ECO:0000259" key="5">
    <source>
        <dbReference type="Pfam" id="PF12867"/>
    </source>
</evidence>
<dbReference type="InterPro" id="IPR016187">
    <property type="entry name" value="CTDL_fold"/>
</dbReference>
<gene>
    <name evidence="6" type="ORF">NIES46_27740</name>
</gene>
<dbReference type="Gene3D" id="3.90.1580.10">
    <property type="entry name" value="paralog of FGE (formylglycine-generating enzyme)"/>
    <property type="match status" value="1"/>
</dbReference>
<evidence type="ECO:0000256" key="2">
    <source>
        <dbReference type="ARBA" id="ARBA00023004"/>
    </source>
</evidence>
<dbReference type="InterPro" id="IPR005532">
    <property type="entry name" value="SUMF_dom"/>
</dbReference>
<proteinExistence type="predicted"/>
<dbReference type="InterPro" id="IPR051043">
    <property type="entry name" value="Sulfatase_Mod_Factor_Kinase"/>
</dbReference>
<dbReference type="PANTHER" id="PTHR23150:SF36">
    <property type="entry name" value="HERCYNINE OXYGENASE"/>
    <property type="match status" value="1"/>
</dbReference>
<dbReference type="EMBL" id="BIMW01000104">
    <property type="protein sequence ID" value="GCE94715.1"/>
    <property type="molecule type" value="Genomic_DNA"/>
</dbReference>
<dbReference type="InterPro" id="IPR024775">
    <property type="entry name" value="DinB-like"/>
</dbReference>
<dbReference type="Gene3D" id="1.20.120.450">
    <property type="entry name" value="dinb family like domain"/>
    <property type="match status" value="1"/>
</dbReference>
<dbReference type="Pfam" id="PF12867">
    <property type="entry name" value="DinB_2"/>
    <property type="match status" value="1"/>
</dbReference>
<dbReference type="GeneID" id="301683604"/>
<feature type="domain" description="Sulfatase-modifying factor enzyme-like" evidence="4">
    <location>
        <begin position="168"/>
        <end position="417"/>
    </location>
</feature>
<evidence type="ECO:0000256" key="3">
    <source>
        <dbReference type="ARBA" id="ARBA00037882"/>
    </source>
</evidence>
<dbReference type="Pfam" id="PF03781">
    <property type="entry name" value="FGE-sulfatase"/>
    <property type="match status" value="1"/>
</dbReference>
<comment type="pathway">
    <text evidence="3">Amino-acid biosynthesis; ergothioneine biosynthesis.</text>
</comment>
<feature type="domain" description="DinB-like" evidence="5">
    <location>
        <begin position="17"/>
        <end position="140"/>
    </location>
</feature>
<evidence type="ECO:0000256" key="1">
    <source>
        <dbReference type="ARBA" id="ARBA00023002"/>
    </source>
</evidence>
<comment type="caution">
    <text evidence="6">The sequence shown here is derived from an EMBL/GenBank/DDBJ whole genome shotgun (WGS) entry which is preliminary data.</text>
</comment>
<dbReference type="PANTHER" id="PTHR23150">
    <property type="entry name" value="SULFATASE MODIFYING FACTOR 1, 2"/>
    <property type="match status" value="1"/>
</dbReference>
<evidence type="ECO:0000313" key="7">
    <source>
        <dbReference type="Proteomes" id="UP000326169"/>
    </source>
</evidence>
<dbReference type="InterPro" id="IPR042095">
    <property type="entry name" value="SUMF_sf"/>
</dbReference>
<name>A0A5M3T8E9_LIMPL</name>
<evidence type="ECO:0008006" key="8">
    <source>
        <dbReference type="Google" id="ProtNLM"/>
    </source>
</evidence>
<protein>
    <recommendedName>
        <fullName evidence="8">Sulfatase-modifying factor enzyme domain-containing protein</fullName>
    </recommendedName>
</protein>
<evidence type="ECO:0000259" key="4">
    <source>
        <dbReference type="Pfam" id="PF03781"/>
    </source>
</evidence>
<dbReference type="SUPFAM" id="SSF109854">
    <property type="entry name" value="DinB/YfiT-like putative metalloenzymes"/>
    <property type="match status" value="1"/>
</dbReference>
<dbReference type="RefSeq" id="WP_006617903.1">
    <property type="nucleotide sequence ID" value="NZ_BIMW01000104.1"/>
</dbReference>
<keyword evidence="7" id="KW-1185">Reference proteome</keyword>
<keyword evidence="1" id="KW-0560">Oxidoreductase</keyword>
<evidence type="ECO:0000313" key="6">
    <source>
        <dbReference type="EMBL" id="GCE94715.1"/>
    </source>
</evidence>
<accession>A0A5M3T8E9</accession>
<dbReference type="InterPro" id="IPR034660">
    <property type="entry name" value="DinB/YfiT-like"/>
</dbReference>
<dbReference type="SUPFAM" id="SSF56436">
    <property type="entry name" value="C-type lectin-like"/>
    <property type="match status" value="1"/>
</dbReference>
<dbReference type="Proteomes" id="UP000326169">
    <property type="component" value="Unassembled WGS sequence"/>
</dbReference>